<keyword evidence="3" id="KW-1185">Reference proteome</keyword>
<feature type="region of interest" description="Disordered" evidence="1">
    <location>
        <begin position="28"/>
        <end position="453"/>
    </location>
</feature>
<evidence type="ECO:0000313" key="2">
    <source>
        <dbReference type="EMBL" id="CDM38565.1"/>
    </source>
</evidence>
<proteinExistence type="predicted"/>
<evidence type="ECO:0000256" key="1">
    <source>
        <dbReference type="SAM" id="MobiDB-lite"/>
    </source>
</evidence>
<feature type="compositionally biased region" description="Basic and acidic residues" evidence="1">
    <location>
        <begin position="111"/>
        <end position="124"/>
    </location>
</feature>
<dbReference type="SUPFAM" id="SSF46689">
    <property type="entry name" value="Homeodomain-like"/>
    <property type="match status" value="1"/>
</dbReference>
<dbReference type="EMBL" id="HG792033">
    <property type="protein sequence ID" value="CDM38565.1"/>
    <property type="molecule type" value="Genomic_DNA"/>
</dbReference>
<organism evidence="2 3">
    <name type="scientific">Penicillium roqueforti (strain FM164)</name>
    <dbReference type="NCBI Taxonomy" id="1365484"/>
    <lineage>
        <taxon>Eukaryota</taxon>
        <taxon>Fungi</taxon>
        <taxon>Dikarya</taxon>
        <taxon>Ascomycota</taxon>
        <taxon>Pezizomycotina</taxon>
        <taxon>Eurotiomycetes</taxon>
        <taxon>Eurotiomycetidae</taxon>
        <taxon>Eurotiales</taxon>
        <taxon>Aspergillaceae</taxon>
        <taxon>Penicillium</taxon>
    </lineage>
</organism>
<feature type="compositionally biased region" description="Polar residues" evidence="1">
    <location>
        <begin position="313"/>
        <end position="343"/>
    </location>
</feature>
<feature type="compositionally biased region" description="Polar residues" evidence="1">
    <location>
        <begin position="250"/>
        <end position="269"/>
    </location>
</feature>
<feature type="compositionally biased region" description="Low complexity" evidence="1">
    <location>
        <begin position="142"/>
        <end position="156"/>
    </location>
</feature>
<evidence type="ECO:0000313" key="3">
    <source>
        <dbReference type="Proteomes" id="UP000030686"/>
    </source>
</evidence>
<sequence>MTASVPEQPRSRGIQWPSINDYTRTINVPNLPQRQSVQPLDISSTAGEPERPQSRGIKWPSVNKIPRTIDMQKRPRRHSVRQPSSGDLPITDEEPEQHQGRRLPWEPIYDTSRKTKTPSERSTTREQSSTTQVPDETTSRQIPRTSISGGSSPTTTVLDQPRSRSLPWKSSGSTSKKRKAPSEMSTTREQSSATQVLDETPTVLDQPRPRSLPWKSKGSTLPPERRSLLSESSSSISRKTKTLSERSTAREQSSATQVPDETPSRQIPRTSMSGGGSPTTTVLDQPRSQSLPWKSSGSTSKKRKAPSEMSAIRDNSQTTQVLDQTQSTSSSLRWTSAEGTSRESMGPPARLHTQSRRDLRASATTGSRPNQQTRQVDRGHGQGADTIWNIEYTSDLDFSSRHTPQRARTSRDFSYIQRQQPSNKGDDESIWGMSSAIPSSPPPTRGNSQYRQQSLPDSEILGEEEVFHSIEEHPLRGRYSGPRDTQQGTGRDTSRSESCDPSHFAGTVIREVAYGSRHGPSFAEEREVYEEKRIQELLELGREQQHGPSRMQSHGPSRMKVRWEEAETARLIRLWMKFPMRWAYIKQLDDESEDPQLEMRTPVDCKDRMRNIKKWALKNRKTLPPEFALITLGEKDLVGIAKALAKVTG</sequence>
<reference evidence="2" key="1">
    <citation type="journal article" date="2014" name="Nat. Commun.">
        <title>Multiple recent horizontal transfers of a large genomic region in cheese making fungi.</title>
        <authorList>
            <person name="Cheeseman K."/>
            <person name="Ropars J."/>
            <person name="Renault P."/>
            <person name="Dupont J."/>
            <person name="Gouzy J."/>
            <person name="Branca A."/>
            <person name="Abraham A.L."/>
            <person name="Ceppi M."/>
            <person name="Conseiller E."/>
            <person name="Debuchy R."/>
            <person name="Malagnac F."/>
            <person name="Goarin A."/>
            <person name="Silar P."/>
            <person name="Lacoste S."/>
            <person name="Sallet E."/>
            <person name="Bensimon A."/>
            <person name="Giraud T."/>
            <person name="Brygoo Y."/>
        </authorList>
    </citation>
    <scope>NUCLEOTIDE SEQUENCE [LARGE SCALE GENOMIC DNA]</scope>
    <source>
        <strain evidence="2">FM164</strain>
    </source>
</reference>
<name>W6QQ31_PENRF</name>
<feature type="compositionally biased region" description="Polar residues" evidence="1">
    <location>
        <begin position="362"/>
        <end position="374"/>
    </location>
</feature>
<feature type="region of interest" description="Disordered" evidence="1">
    <location>
        <begin position="471"/>
        <end position="502"/>
    </location>
</feature>
<dbReference type="Gene3D" id="1.10.10.60">
    <property type="entry name" value="Homeodomain-like"/>
    <property type="match status" value="1"/>
</dbReference>
<dbReference type="GO" id="GO:0003677">
    <property type="term" value="F:DNA binding"/>
    <property type="evidence" value="ECO:0007669"/>
    <property type="project" value="UniProtKB-KW"/>
</dbReference>
<dbReference type="AlphaFoldDB" id="W6QQ31"/>
<keyword evidence="2" id="KW-0238">DNA-binding</keyword>
<feature type="compositionally biased region" description="Polar residues" evidence="1">
    <location>
        <begin position="183"/>
        <end position="197"/>
    </location>
</feature>
<keyword evidence="2" id="KW-0371">Homeobox</keyword>
<dbReference type="InterPro" id="IPR009057">
    <property type="entry name" value="Homeodomain-like_sf"/>
</dbReference>
<gene>
    <name evidence="2" type="ORF">PROQFM164_S19g000001</name>
</gene>
<feature type="compositionally biased region" description="Polar residues" evidence="1">
    <location>
        <begin position="28"/>
        <end position="46"/>
    </location>
</feature>
<feature type="compositionally biased region" description="Polar residues" evidence="1">
    <location>
        <begin position="282"/>
        <end position="299"/>
    </location>
</feature>
<dbReference type="Proteomes" id="UP000030686">
    <property type="component" value="Unassembled WGS sequence"/>
</dbReference>
<accession>W6QQ31</accession>
<dbReference type="OrthoDB" id="5398572at2759"/>
<protein>
    <submittedName>
        <fullName evidence="2">Homeodomain-like</fullName>
    </submittedName>
</protein>